<evidence type="ECO:0000256" key="4">
    <source>
        <dbReference type="ARBA" id="ARBA00022679"/>
    </source>
</evidence>
<dbReference type="SMART" id="SM00822">
    <property type="entry name" value="PKS_KR"/>
    <property type="match status" value="2"/>
</dbReference>
<dbReference type="InterPro" id="IPR016039">
    <property type="entry name" value="Thiolase-like"/>
</dbReference>
<dbReference type="Pfam" id="PF00109">
    <property type="entry name" value="ketoacyl-synt"/>
    <property type="match status" value="2"/>
</dbReference>
<dbReference type="InterPro" id="IPR055123">
    <property type="entry name" value="SpnB-like_Rossmann"/>
</dbReference>
<dbReference type="Pfam" id="PF02801">
    <property type="entry name" value="Ketoacyl-synt_C"/>
    <property type="match status" value="2"/>
</dbReference>
<feature type="domain" description="Carrier" evidence="15">
    <location>
        <begin position="3550"/>
        <end position="3625"/>
    </location>
</feature>
<evidence type="ECO:0000256" key="7">
    <source>
        <dbReference type="ARBA" id="ARBA00023268"/>
    </source>
</evidence>
<dbReference type="FunFam" id="3.40.47.10:FF:000019">
    <property type="entry name" value="Polyketide synthase type I"/>
    <property type="match status" value="2"/>
</dbReference>
<proteinExistence type="predicted"/>
<dbReference type="InterPro" id="IPR049551">
    <property type="entry name" value="PKS_DH_C"/>
</dbReference>
<dbReference type="CDD" id="cd05195">
    <property type="entry name" value="enoyl_red"/>
    <property type="match status" value="1"/>
</dbReference>
<name>A0A1V8ZXT0_SACPI</name>
<dbReference type="InterPro" id="IPR020841">
    <property type="entry name" value="PKS_Beta-ketoAc_synthase_dom"/>
</dbReference>
<feature type="region of interest" description="C-terminal hotdog fold" evidence="14">
    <location>
        <begin position="1077"/>
        <end position="1215"/>
    </location>
</feature>
<comment type="function">
    <text evidence="10">Involved in the biosynthesis of antibiotic erythromycin via the biosynthesis of its aglycone precursor, 6-deoxyerythronolide B (6-dEB).</text>
</comment>
<dbReference type="FunFam" id="3.40.50.720:FF:000209">
    <property type="entry name" value="Polyketide synthase Pks12"/>
    <property type="match status" value="1"/>
</dbReference>
<dbReference type="InterPro" id="IPR009081">
    <property type="entry name" value="PP-bd_ACP"/>
</dbReference>
<dbReference type="Pfam" id="PF08990">
    <property type="entry name" value="Docking"/>
    <property type="match status" value="1"/>
</dbReference>
<dbReference type="InterPro" id="IPR042104">
    <property type="entry name" value="PKS_dehydratase_sf"/>
</dbReference>
<dbReference type="Gene3D" id="3.40.50.720">
    <property type="entry name" value="NAD(P)-binding Rossmann-like Domain"/>
    <property type="match status" value="2"/>
</dbReference>
<dbReference type="Pfam" id="PF21089">
    <property type="entry name" value="PKS_DH_N"/>
    <property type="match status" value="1"/>
</dbReference>
<keyword evidence="2" id="KW-0596">Phosphopantetheine</keyword>
<evidence type="ECO:0000259" key="17">
    <source>
        <dbReference type="PROSITE" id="PS52019"/>
    </source>
</evidence>
<organism evidence="18 19">
    <name type="scientific">Saccharomonospora piscinae</name>
    <dbReference type="NCBI Taxonomy" id="687388"/>
    <lineage>
        <taxon>Bacteria</taxon>
        <taxon>Bacillati</taxon>
        <taxon>Actinomycetota</taxon>
        <taxon>Actinomycetes</taxon>
        <taxon>Pseudonocardiales</taxon>
        <taxon>Pseudonocardiaceae</taxon>
        <taxon>Saccharomonospora</taxon>
    </lineage>
</organism>
<dbReference type="InterPro" id="IPR015083">
    <property type="entry name" value="NorB/c/GfsB-D-like_docking"/>
</dbReference>
<dbReference type="PROSITE" id="PS50075">
    <property type="entry name" value="CARRIER"/>
    <property type="match status" value="2"/>
</dbReference>
<dbReference type="Pfam" id="PF08659">
    <property type="entry name" value="KR"/>
    <property type="match status" value="2"/>
</dbReference>
<dbReference type="Gene3D" id="3.90.180.10">
    <property type="entry name" value="Medium-chain alcohol dehydrogenases, catalytic domain"/>
    <property type="match status" value="1"/>
</dbReference>
<dbReference type="InterPro" id="IPR014030">
    <property type="entry name" value="Ketoacyl_synth_N"/>
</dbReference>
<dbReference type="STRING" id="1962155.B1813_22550"/>
<dbReference type="SMART" id="SM00826">
    <property type="entry name" value="PKS_DH"/>
    <property type="match status" value="1"/>
</dbReference>
<dbReference type="SUPFAM" id="SSF55048">
    <property type="entry name" value="Probable ACP-binding domain of malonyl-CoA ACP transacylase"/>
    <property type="match status" value="2"/>
</dbReference>
<dbReference type="InterPro" id="IPR006162">
    <property type="entry name" value="Ppantetheine_attach_site"/>
</dbReference>
<dbReference type="InterPro" id="IPR001227">
    <property type="entry name" value="Ac_transferase_dom_sf"/>
</dbReference>
<comment type="cofactor">
    <cofactor evidence="1">
        <name>pantetheine 4'-phosphate</name>
        <dbReference type="ChEBI" id="CHEBI:47942"/>
    </cofactor>
</comment>
<evidence type="ECO:0000256" key="12">
    <source>
        <dbReference type="ARBA" id="ARBA00063272"/>
    </source>
</evidence>
<dbReference type="PROSITE" id="PS52019">
    <property type="entry name" value="PKS_MFAS_DH"/>
    <property type="match status" value="1"/>
</dbReference>
<dbReference type="FunFam" id="3.40.366.10:FF:000002">
    <property type="entry name" value="Probable polyketide synthase 2"/>
    <property type="match status" value="2"/>
</dbReference>
<keyword evidence="5" id="KW-0677">Repeat</keyword>
<keyword evidence="6" id="KW-0045">Antibiotic biosynthesis</keyword>
<dbReference type="GO" id="GO:0031177">
    <property type="term" value="F:phosphopantetheine binding"/>
    <property type="evidence" value="ECO:0007669"/>
    <property type="project" value="InterPro"/>
</dbReference>
<dbReference type="InterPro" id="IPR020806">
    <property type="entry name" value="PKS_PP-bd"/>
</dbReference>
<dbReference type="InterPro" id="IPR016035">
    <property type="entry name" value="Acyl_Trfase/lysoPLipase"/>
</dbReference>
<keyword evidence="7" id="KW-0511">Multifunctional enzyme</keyword>
<dbReference type="Gene3D" id="6.10.140.1830">
    <property type="match status" value="1"/>
</dbReference>
<dbReference type="GO" id="GO:0008270">
    <property type="term" value="F:zinc ion binding"/>
    <property type="evidence" value="ECO:0007669"/>
    <property type="project" value="InterPro"/>
</dbReference>
<evidence type="ECO:0000259" key="16">
    <source>
        <dbReference type="PROSITE" id="PS52004"/>
    </source>
</evidence>
<dbReference type="SMART" id="SM00823">
    <property type="entry name" value="PKS_PP"/>
    <property type="match status" value="2"/>
</dbReference>
<dbReference type="PANTHER" id="PTHR43775:SF51">
    <property type="entry name" value="INACTIVE PHENOLPHTHIOCEROL SYNTHESIS POLYKETIDE SYNTHASE TYPE I PKS1-RELATED"/>
    <property type="match status" value="1"/>
</dbReference>
<feature type="domain" description="Ketosynthase family 3 (KS3)" evidence="16">
    <location>
        <begin position="33"/>
        <end position="456"/>
    </location>
</feature>
<dbReference type="GO" id="GO:0004312">
    <property type="term" value="F:fatty acid synthase activity"/>
    <property type="evidence" value="ECO:0007669"/>
    <property type="project" value="TreeGrafter"/>
</dbReference>
<dbReference type="InterPro" id="IPR013154">
    <property type="entry name" value="ADH-like_N"/>
</dbReference>
<dbReference type="EMBL" id="MWIH01000009">
    <property type="protein sequence ID" value="OQO89682.1"/>
    <property type="molecule type" value="Genomic_DNA"/>
</dbReference>
<dbReference type="GO" id="GO:0004315">
    <property type="term" value="F:3-oxoacyl-[acyl-carrier-protein] synthase activity"/>
    <property type="evidence" value="ECO:0007669"/>
    <property type="project" value="InterPro"/>
</dbReference>
<dbReference type="CDD" id="cd08956">
    <property type="entry name" value="KR_3_FAS_SDR_x"/>
    <property type="match status" value="1"/>
</dbReference>
<dbReference type="InterPro" id="IPR002364">
    <property type="entry name" value="Quin_OxRdtase/zeta-crystal_CS"/>
</dbReference>
<dbReference type="Gene3D" id="3.30.70.3290">
    <property type="match status" value="2"/>
</dbReference>
<dbReference type="PROSITE" id="PS52004">
    <property type="entry name" value="KS3_2"/>
    <property type="match status" value="2"/>
</dbReference>
<dbReference type="InterPro" id="IPR014031">
    <property type="entry name" value="Ketoacyl_synth_C"/>
</dbReference>
<evidence type="ECO:0000256" key="13">
    <source>
        <dbReference type="ARBA" id="ARBA00066981"/>
    </source>
</evidence>
<dbReference type="Pfam" id="PF14765">
    <property type="entry name" value="PS-DH"/>
    <property type="match status" value="1"/>
</dbReference>
<dbReference type="SUPFAM" id="SSF51735">
    <property type="entry name" value="NAD(P)-binding Rossmann-fold domains"/>
    <property type="match status" value="5"/>
</dbReference>
<dbReference type="EC" id="2.3.1.94" evidence="13"/>
<dbReference type="Proteomes" id="UP000192591">
    <property type="component" value="Unassembled WGS sequence"/>
</dbReference>
<evidence type="ECO:0000256" key="2">
    <source>
        <dbReference type="ARBA" id="ARBA00022450"/>
    </source>
</evidence>
<dbReference type="InterPro" id="IPR049900">
    <property type="entry name" value="PKS_mFAS_DH"/>
</dbReference>
<keyword evidence="19" id="KW-1185">Reference proteome</keyword>
<dbReference type="GO" id="GO:0033068">
    <property type="term" value="P:macrolide biosynthetic process"/>
    <property type="evidence" value="ECO:0007669"/>
    <property type="project" value="UniProtKB-ARBA"/>
</dbReference>
<dbReference type="Pfam" id="PF13602">
    <property type="entry name" value="ADH_zinc_N_2"/>
    <property type="match status" value="1"/>
</dbReference>
<dbReference type="InterPro" id="IPR016036">
    <property type="entry name" value="Malonyl_transacylase_ACP-bd"/>
</dbReference>
<dbReference type="Pfam" id="PF22953">
    <property type="entry name" value="SpnB_Rossmann"/>
    <property type="match status" value="1"/>
</dbReference>
<accession>A0A1V8ZXT0</accession>
<keyword evidence="4" id="KW-0808">Transferase</keyword>
<dbReference type="InterPro" id="IPR049552">
    <property type="entry name" value="PKS_DH_N"/>
</dbReference>
<reference evidence="18 19" key="1">
    <citation type="submission" date="2017-02" db="EMBL/GenBank/DDBJ databases">
        <title>Draft genome of Saccharomonospora sp. 154.</title>
        <authorList>
            <person name="Alonso-Carmona G.S."/>
            <person name="De La Haba R."/>
            <person name="Vera-Gargallo B."/>
            <person name="Sandoval-Trujillo A.H."/>
            <person name="Ramirez-Duran N."/>
            <person name="Ventosa A."/>
        </authorList>
    </citation>
    <scope>NUCLEOTIDE SEQUENCE [LARGE SCALE GENOMIC DNA]</scope>
    <source>
        <strain evidence="18 19">LRS4.154</strain>
    </source>
</reference>
<dbReference type="CDD" id="cd00833">
    <property type="entry name" value="PKS"/>
    <property type="match status" value="2"/>
</dbReference>
<dbReference type="Pfam" id="PF18369">
    <property type="entry name" value="PKS_DE"/>
    <property type="match status" value="1"/>
</dbReference>
<dbReference type="CDD" id="cd08952">
    <property type="entry name" value="KR_1_SDR_x"/>
    <property type="match status" value="1"/>
</dbReference>
<dbReference type="Gene3D" id="3.40.47.10">
    <property type="match status" value="2"/>
</dbReference>
<dbReference type="Gene3D" id="3.40.366.10">
    <property type="entry name" value="Malonyl-Coenzyme A Acyl Carrier Protein, domain 2"/>
    <property type="match status" value="2"/>
</dbReference>
<dbReference type="InterPro" id="IPR018201">
    <property type="entry name" value="Ketoacyl_synth_AS"/>
</dbReference>
<dbReference type="InterPro" id="IPR020843">
    <property type="entry name" value="ER"/>
</dbReference>
<keyword evidence="8" id="KW-0012">Acyltransferase</keyword>
<dbReference type="SMART" id="SM00829">
    <property type="entry name" value="PKS_ER"/>
    <property type="match status" value="1"/>
</dbReference>
<dbReference type="InterPro" id="IPR013968">
    <property type="entry name" value="PKS_KR"/>
</dbReference>
<dbReference type="InterPro" id="IPR014043">
    <property type="entry name" value="Acyl_transferase_dom"/>
</dbReference>
<evidence type="ECO:0000313" key="18">
    <source>
        <dbReference type="EMBL" id="OQO89682.1"/>
    </source>
</evidence>
<evidence type="ECO:0000259" key="15">
    <source>
        <dbReference type="PROSITE" id="PS50075"/>
    </source>
</evidence>
<feature type="region of interest" description="N-terminal hotdog fold" evidence="14">
    <location>
        <begin position="941"/>
        <end position="1064"/>
    </location>
</feature>
<dbReference type="Pfam" id="PF00550">
    <property type="entry name" value="PP-binding"/>
    <property type="match status" value="2"/>
</dbReference>
<dbReference type="SUPFAM" id="SSF53901">
    <property type="entry name" value="Thiolase-like"/>
    <property type="match status" value="2"/>
</dbReference>
<dbReference type="InterPro" id="IPR036291">
    <property type="entry name" value="NAD(P)-bd_dom_sf"/>
</dbReference>
<protein>
    <recommendedName>
        <fullName evidence="13">6-deoxyerythronolide-B synthase</fullName>
        <ecNumber evidence="13">2.3.1.94</ecNumber>
    </recommendedName>
</protein>
<dbReference type="Gene3D" id="3.10.129.110">
    <property type="entry name" value="Polyketide synthase dehydratase"/>
    <property type="match status" value="1"/>
</dbReference>
<feature type="domain" description="Ketosynthase family 3 (KS3)" evidence="16">
    <location>
        <begin position="2113"/>
        <end position="2538"/>
    </location>
</feature>
<dbReference type="InterPro" id="IPR032821">
    <property type="entry name" value="PKS_assoc"/>
</dbReference>
<evidence type="ECO:0000256" key="9">
    <source>
        <dbReference type="ARBA" id="ARBA00052442"/>
    </source>
</evidence>
<dbReference type="Gene3D" id="3.40.50.11460">
    <property type="match status" value="2"/>
</dbReference>
<dbReference type="InterPro" id="IPR020807">
    <property type="entry name" value="PKS_DH"/>
</dbReference>
<comment type="catalytic activity">
    <reaction evidence="9">
        <text>6 (S)-methylmalonyl-CoA + propanoyl-CoA + 6 NADPH + 12 H(+) = 6-deoxyerythronolide B + 6 CO2 + 6 NADP(+) + 7 CoA + H2O</text>
        <dbReference type="Rhea" id="RHEA:23068"/>
        <dbReference type="ChEBI" id="CHEBI:15377"/>
        <dbReference type="ChEBI" id="CHEBI:15378"/>
        <dbReference type="ChEBI" id="CHEBI:16089"/>
        <dbReference type="ChEBI" id="CHEBI:16526"/>
        <dbReference type="ChEBI" id="CHEBI:57287"/>
        <dbReference type="ChEBI" id="CHEBI:57327"/>
        <dbReference type="ChEBI" id="CHEBI:57392"/>
        <dbReference type="ChEBI" id="CHEBI:57783"/>
        <dbReference type="ChEBI" id="CHEBI:58349"/>
        <dbReference type="EC" id="2.3.1.94"/>
    </reaction>
</comment>
<evidence type="ECO:0000256" key="10">
    <source>
        <dbReference type="ARBA" id="ARBA00060158"/>
    </source>
</evidence>
<evidence type="ECO:0000256" key="1">
    <source>
        <dbReference type="ARBA" id="ARBA00001957"/>
    </source>
</evidence>
<evidence type="ECO:0000256" key="6">
    <source>
        <dbReference type="ARBA" id="ARBA00023194"/>
    </source>
</evidence>
<dbReference type="Gene3D" id="1.10.1200.10">
    <property type="entry name" value="ACP-like"/>
    <property type="match status" value="2"/>
</dbReference>
<dbReference type="SMART" id="SM00827">
    <property type="entry name" value="PKS_AT"/>
    <property type="match status" value="2"/>
</dbReference>
<dbReference type="PROSITE" id="PS01162">
    <property type="entry name" value="QOR_ZETA_CRYSTAL"/>
    <property type="match status" value="1"/>
</dbReference>
<dbReference type="PROSITE" id="PS00012">
    <property type="entry name" value="PHOSPHOPANTETHEINE"/>
    <property type="match status" value="2"/>
</dbReference>
<dbReference type="GO" id="GO:0016491">
    <property type="term" value="F:oxidoreductase activity"/>
    <property type="evidence" value="ECO:0007669"/>
    <property type="project" value="InterPro"/>
</dbReference>
<evidence type="ECO:0000256" key="14">
    <source>
        <dbReference type="PROSITE-ProRule" id="PRU01363"/>
    </source>
</evidence>
<dbReference type="InterPro" id="IPR041618">
    <property type="entry name" value="PKS_DE"/>
</dbReference>
<feature type="domain" description="Carrier" evidence="15">
    <location>
        <begin position="2017"/>
        <end position="2092"/>
    </location>
</feature>
<evidence type="ECO:0000256" key="5">
    <source>
        <dbReference type="ARBA" id="ARBA00022737"/>
    </source>
</evidence>
<comment type="subunit">
    <text evidence="12">Homodimer. Erythronolide synthase is composed of EryAI, EryAII and EryAIII multimodular (2 modules) polypeptides each coding for a functional synthase subunit which participates in 2 of the six FAS-like elongation steps required for formation of the polyketide. Module 1, 2, 3, 4, 5, and 6 participating in biosynthesis steps 1, 2, 3, 4, 5, and 6, respectively.</text>
</comment>
<feature type="domain" description="PKS/mFAS DH" evidence="17">
    <location>
        <begin position="941"/>
        <end position="1215"/>
    </location>
</feature>
<dbReference type="FunFam" id="1.10.1200.10:FF:000007">
    <property type="entry name" value="Probable polyketide synthase pks17"/>
    <property type="match status" value="2"/>
</dbReference>
<dbReference type="NCBIfam" id="NF045894">
    <property type="entry name" value="PKS_plus_SDR"/>
    <property type="match status" value="1"/>
</dbReference>
<dbReference type="InterPro" id="IPR036736">
    <property type="entry name" value="ACP-like_sf"/>
</dbReference>
<dbReference type="GO" id="GO:0047879">
    <property type="term" value="F:erythronolide synthase activity"/>
    <property type="evidence" value="ECO:0007669"/>
    <property type="project" value="UniProtKB-EC"/>
</dbReference>
<dbReference type="InterPro" id="IPR050091">
    <property type="entry name" value="PKS_NRPS_Biosynth_Enz"/>
</dbReference>
<evidence type="ECO:0000256" key="11">
    <source>
        <dbReference type="ARBA" id="ARBA00060622"/>
    </source>
</evidence>
<dbReference type="SUPFAM" id="SSF50129">
    <property type="entry name" value="GroES-like"/>
    <property type="match status" value="1"/>
</dbReference>
<keyword evidence="3" id="KW-0597">Phosphoprotein</keyword>
<evidence type="ECO:0000256" key="3">
    <source>
        <dbReference type="ARBA" id="ARBA00022553"/>
    </source>
</evidence>
<dbReference type="InterPro" id="IPR011032">
    <property type="entry name" value="GroES-like_sf"/>
</dbReference>
<sequence length="3707" mass="389497">MATEQELLDHLKWTTSELRRTKQRLHEVESGEHEPIAIVGMSCRYAGADSPGQLWRLVADGVDAIRGFPADRGWDLARLHDVDPDQPGTSYTDQGGFLDGAAEFDADFFGISPREALAMDPQQRLLLETSWTAIEDAGIDPGRLRGSRTGVYVGSNAQDYETLLGSVADELGGHLATGSSASVLSGRIAYTLGFEGPVATVDTACSSSLVALHWACEALRRDECTTALAGGVAVMCTPAAFLEFSRQRALAPDGRCKAFAETADGTGWGEGVGMLVLRKLSDAVRDGDRVLAVVRGSALNSDGASSGLTAPNGPAQQRVIRQALANAGLSPSEVDAVEAHGTGTLLGDPIEAQALLATYGQGRDNPLWLGSVKSNIGHTAAAAGVAGVIKMVEAMRHGTLPRTLHADEPNSRVDWSAGEVSLLTESRPWPDLGRPRRAGVSSFGMSGTNAHVIVEQAPAGAPSEPSGSGGPGFAGPVPWAISARSDEGLRAQAARLRDFAEGAEDTADGSPGDVVDVGWSLVSSRAALERRAVVLATQRSEFVEGLAALADGDTDPRVVVADRPVLTSGDARVVLVFSGQGSQWVGMGRELIGSSAVFAETVRECEQELGQWVEWSLEEVLAGRSSVDVDRVDVLQPVLFAVMVGLARVWQSWGIAASAVVGHSQGEIAAAHVAGGLSLADAVRVVVSRSRLVAARLAGQGGMVSLGLGRAEAEKLIAPWEDRLAVAAVNGPSAVVVSGAADAVDELLESCADREFPARRIAVDYASHAPQVEVLRQQLQEEITGISPRAGAVPMYSTVTGEPIETTTLDAGYWYRGLRQPVEFEAAVRNLLAAGHEVFVEVAPHPVLTPAIDEIITETGATAAALGTIRRDDDSPARLLTSLAQAYVHGVRPDWSAVFEGTEPERVELPTYAFQRRRFWPQPSEPGTSDAAGWGLTAAGHPLLGAVVSLAEGGSCVLTGRLSVRSQPWLADHAVAGVVIVPGTALVELAIRAGDETGSSHLAELVLEAPLVLPDDQDVQLQLVVGEPDEHDRRSITIHSRAAGSHDPWTRHASGLLADVAAGEDAAELRVWPPEGAQTVALDGFYDGLATSGYHYGPAFQGLERAWRAGDALYAEAALPEDWQDGAGRFGLHPALLDSALHAMSLLGGGADERMTLPFAWNGVSLFASGAAHVRVRLTKTGADSVSVAVADATGEPLAFVESIAVRPVSAEQLRQAEHGVRDDSLLELEWEPLSWTSEPEVSGAWATLGSRARALLPSVPSYDGFAELGDADPVPEKVLLSLAPREGDLAAKVDGTTGELLDLLRDWLSDPRFEGSQLVVVTHRAVATRADEDVPNLACSAAWGLVRSAQNEHPGRFVLVDTDEHEDSPVALASAMSHGEAQLAIREGRVLVPRLRPVAAGGVLVPPSGRSWQLDTVAPGTLEGLSFVAGPEGEPVGAGQVRVAVRAAGLNFRDVLLALGMYSGIAALGSEIAGVVVEVGDGVDDLAVGDRVLGLASGGFGPGAVVDARWLVPIPHGWSFEDAATIPVAFATAWYGLVDLGGVTEDDSVLVHAAAGGVGMAAVQVARHLGARVLATASEAKQDAVAALGVAGADIASSRSAEFETRFRTATNGRGVDVVLNALAGDLTDAGLRLLAPGGRFVDMSKNDVRDADQVAADHAGINYRAFELIDAGSDRLREILSTVVDLAEAGVLRPLPVRCWDVRRAPEAFRVMSNAQHIGKIVLTMPPAPVREGTVLITGGTGTLGGLLARHLVTRHGVRHLVLTSRRGIDAPGAVELRDDLTARGAEVTVSACDAADRQELARVLADIGDRHPLTGVVHAAGVLEDATVQATDRQRLRRVLRAKVDAAANLHELTKSHDLALFVLYSSAAGVLGSPGQANYAAANTFLDALAHHRRANGLPATSLAWGNWAEASGMTGHLDQQDASRISRGGVAPLATEHALTLFDTANESDHPFLLPIRLNLAALASRGGDDSVPPLLRKLVRTPARRTAKRADRDASQFTSRLASLSETERQHEIVELVCAHVATVLGHPSDTSIDTDRAFRDLGFDSLTAVELRNRLSAATGVRLPSTLIFDYPTPRVLARFVVDEVLGRQRDTETAAPSVVGGDVADDPIVIVSMACRYPGGVSSPEDLWRLVTEGGDAITPFPEDRGWDLSELYDPHPDRAGTSYVRAGGFVDGIDRFDTELFGISPREALAMDPQQRLLLETSWEVFERAGMDPTSVQGDSIGVFVGASQVDYTTGAQVPAELQAHSVTGSASSVISGRISYFFGMAGPAVTVDTACSSSLVALHWACQAVRSGECDMALTGGVTLMSSPAGFVGFSRQRGLAEDGRCKAFGAGADGMGMAEGVGVLLVERLSDARRKGHRVLGVVRGSATNQDGASNGLTAPNGPSQQRVIRQALANAGLSTTDVDAVEAHGTGTALGDPIEAQALLATYGRDRQDAPPLWLGSIKSNIGHSQAAAGAAGVIKMVLALQHGLLPRTLHVDEPTSHVDWTAGGVELLAEPMPWPETGRARRAGVSSFGMSGTNAHVVVEQAPEADVVEQAPEVEPEPVLGVWVVSGRSELALRGQAARLRSFVSGGCGFGVGDVGLSLGVSRAALEYRAAVVGSSAELERGLGAVAEGVVSGNVVSGLVEGGVVSPVLVFPGQGAQWVGMGRGLVAESEVFAGWMGRCGAALAPFVEWDLLEVLGDEELLARVDVVQPVLWAVMVSLAELWRAVGVEPAGVVGHSQGEIAAAVVAGGLSLEDGARVVALRSRALRRLAGAGGMVSVAASEAEVAARLRDGLSIAAVNGPGSVVVSGAPEALDALLAECEGDGVRARRVAVDYASHSEQVDVLEAELAEALASIRPVSAEVAVYSTLTGRALDTAEMDAGYWFRNLRNPVRFDEATRSAIGEGHRMFLEVSPHAVLTMSLQEHSEVVALDTLRRGEEESRRFMMAVAQAHVHGVAVDWHAVYPGARRVDLPTYAFQHQRFWPEGEAPSQNTEPSADADFWNAVERSDLAELTGTLDLDVNAEEALTTVLPALAQWRQRRDRQSTMDNWRYRVEWKPVVADTTPVLTGTWILAVPAGYADEAMLDACAKALSSHGATTLTIAIDATREDALTIADHLLDLVPEGPPVAGVLSLLSLDEQPHPTHEHLPAGLFGCLNLIQAAIEAELAAPIWFATQGAVSIYDADPLTHPEQAQTWGMARVAALELPDHWGGLVDLPETVDGDVLTRLAGVLAQTGGEDQVAVRQAGVFASRLTPAPLGTSKPARAWKPRGTVLVTGGTGALGGQVARWLASIGAEHLVLASRSGIDAPGATELADELTALGSRVSVESCDVADRDSVADLVQRLAEAGDPIRSVMHTAGIGGLAPVAGSGVGEFGYIATGKVAGARHLDELLDPAELDAVVYFSSIAAVWGVGDHGAYAAANAYLDAFARQRRAQGVPVLSVAWGPWAAGGMVRDEETEQRLRRQGVPLLVPEQAVLALGLALDNDDAEIAIADVDWARFVPIFTSARARPLIEDVPEVRALVASETTTDADAGEAPTALRAELTDLPDDDRDHVVLDIVRAHAAAVLGHDSADDVESGRAFRDFGFDSVTAVELRNRLAGATGLRLPATLVFDHPTPTELAAHLKAEVMQEQVEADLPDPAEFERLEAALAQRAHDDVDRVRVVMRLESLLSRLGAKQETSAGGPGVSDQLSTASNDELFDLIDKDLGIS</sequence>
<dbReference type="SMART" id="SM01294">
    <property type="entry name" value="PKS_PP_betabranch"/>
    <property type="match status" value="2"/>
</dbReference>
<dbReference type="Pfam" id="PF08240">
    <property type="entry name" value="ADH_N"/>
    <property type="match status" value="1"/>
</dbReference>
<comment type="pathway">
    <text evidence="11">Antibiotic biosynthesis; erythromycin biosynthesis.</text>
</comment>
<dbReference type="SUPFAM" id="SSF47336">
    <property type="entry name" value="ACP-like"/>
    <property type="match status" value="2"/>
</dbReference>
<feature type="active site" description="Proton donor; for dehydratase activity" evidence="14">
    <location>
        <position position="1138"/>
    </location>
</feature>
<dbReference type="Pfam" id="PF16197">
    <property type="entry name" value="KAsynt_C_assoc"/>
    <property type="match status" value="2"/>
</dbReference>
<dbReference type="SUPFAM" id="SSF52151">
    <property type="entry name" value="FabD/lysophospholipase-like"/>
    <property type="match status" value="2"/>
</dbReference>
<gene>
    <name evidence="18" type="ORF">B1813_22550</name>
</gene>
<dbReference type="PANTHER" id="PTHR43775">
    <property type="entry name" value="FATTY ACID SYNTHASE"/>
    <property type="match status" value="1"/>
</dbReference>
<dbReference type="InterPro" id="IPR057326">
    <property type="entry name" value="KR_dom"/>
</dbReference>
<dbReference type="GO" id="GO:0006633">
    <property type="term" value="P:fatty acid biosynthetic process"/>
    <property type="evidence" value="ECO:0007669"/>
    <property type="project" value="InterPro"/>
</dbReference>
<dbReference type="Pfam" id="PF00698">
    <property type="entry name" value="Acyl_transf_1"/>
    <property type="match status" value="2"/>
</dbReference>
<evidence type="ECO:0000256" key="8">
    <source>
        <dbReference type="ARBA" id="ARBA00023315"/>
    </source>
</evidence>
<comment type="caution">
    <text evidence="18">The sequence shown here is derived from an EMBL/GenBank/DDBJ whole genome shotgun (WGS) entry which is preliminary data.</text>
</comment>
<feature type="active site" description="Proton acceptor; for dehydratase activity" evidence="14">
    <location>
        <position position="973"/>
    </location>
</feature>
<dbReference type="PROSITE" id="PS00606">
    <property type="entry name" value="KS3_1"/>
    <property type="match status" value="2"/>
</dbReference>
<evidence type="ECO:0000313" key="19">
    <source>
        <dbReference type="Proteomes" id="UP000192591"/>
    </source>
</evidence>
<dbReference type="SMART" id="SM00825">
    <property type="entry name" value="PKS_KS"/>
    <property type="match status" value="2"/>
</dbReference>